<feature type="compositionally biased region" description="Basic and acidic residues" evidence="1">
    <location>
        <begin position="600"/>
        <end position="622"/>
    </location>
</feature>
<evidence type="ECO:0000313" key="4">
    <source>
        <dbReference type="EMBL" id="KAE9249596.1"/>
    </source>
</evidence>
<feature type="compositionally biased region" description="Basic and acidic residues" evidence="1">
    <location>
        <begin position="550"/>
        <end position="567"/>
    </location>
</feature>
<sequence>MRMRLRAPDEPEAESSYDGDRAPSTPERGHALPPLDVGSPEYIEERLENLKRRPNWGDFLDQYVEDHPDSDSECDSELGGLESVSTDDAPGFVRSTLWSLLVVTLAPLLVVLSPCLRHKGYGFWPLGCRSLKELLGCALANVIFVVLGLVLLYWTICRELPDVFNVDNTLVKLNVQMDEVQRAADTCHAALLQWERMVAQELCMPVGIDVALLLLNTWLLLHYHRRWARYLMVLMAVLFVLDMPDKLYDATFPAPEILKVDPTFAMVDEELLVALDGKNLKPGGNIAWVAYWGCATTSSVDACEKQFVSTFEAGNVAVTFKSLDHFIPCYRDPPNPLKAQEYQCFESVRIRVKDKQSIPGWSRSATLASSSSPAHVERSLEEGLQVPTFRNEEESLSYRITSEIVKSTRRMARSTESIETVEVDVSTTIVPVVSISADSNGRSDTVEPSIKEGAQENDSFSRSADEADPEASELGKSEGDKKLEEVEVTLGAEVKFRSVNADTEMLSQSEDTSDKTLTEDSLQEQITDSEDDVKVEMTAATIFEDEEQTMDEKKVESDIPAIDDHELKQNPVIHEEIELSAMAAVVQDEELDNAPLFGSQEEKLEIQEEDFKMPEMGEDRQRKTQTNNYEAASAAAQEKKQEAQDFMPESSAPEDSMTPTQEMPSTQFSTPTDATQPAGTTKKRKSSTKRKSKRGRKAKKSLEADTKTTRVDTAGSTAAAV</sequence>
<dbReference type="Proteomes" id="UP000476176">
    <property type="component" value="Unassembled WGS sequence"/>
</dbReference>
<feature type="transmembrane region" description="Helical" evidence="2">
    <location>
        <begin position="202"/>
        <end position="220"/>
    </location>
</feature>
<dbReference type="EMBL" id="QXFW01000124">
    <property type="protein sequence ID" value="KAE9024101.1"/>
    <property type="molecule type" value="Genomic_DNA"/>
</dbReference>
<feature type="compositionally biased region" description="Polar residues" evidence="1">
    <location>
        <begin position="657"/>
        <end position="677"/>
    </location>
</feature>
<feature type="compositionally biased region" description="Basic residues" evidence="1">
    <location>
        <begin position="681"/>
        <end position="699"/>
    </location>
</feature>
<reference evidence="6 7" key="1">
    <citation type="submission" date="2018-09" db="EMBL/GenBank/DDBJ databases">
        <title>Genomic investigation of the strawberry pathogen Phytophthora fragariae indicates pathogenicity is determined by transcriptional variation in three key races.</title>
        <authorList>
            <person name="Adams T.M."/>
            <person name="Armitage A.D."/>
            <person name="Sobczyk M.K."/>
            <person name="Bates H.J."/>
            <person name="Dunwell J.M."/>
            <person name="Nellist C.F."/>
            <person name="Harrison R.J."/>
        </authorList>
    </citation>
    <scope>NUCLEOTIDE SEQUENCE [LARGE SCALE GENOMIC DNA]</scope>
    <source>
        <strain evidence="4 7">BC-23</strain>
        <strain evidence="5 8">NOV-77</strain>
        <strain evidence="3 6">SCRP245</strain>
    </source>
</reference>
<feature type="region of interest" description="Disordered" evidence="1">
    <location>
        <begin position="502"/>
        <end position="525"/>
    </location>
</feature>
<proteinExistence type="predicted"/>
<evidence type="ECO:0000313" key="6">
    <source>
        <dbReference type="Proteomes" id="UP000460718"/>
    </source>
</evidence>
<evidence type="ECO:0000313" key="8">
    <source>
        <dbReference type="Proteomes" id="UP000486351"/>
    </source>
</evidence>
<dbReference type="EMBL" id="QXFY01000073">
    <property type="protein sequence ID" value="KAE9358582.1"/>
    <property type="molecule type" value="Genomic_DNA"/>
</dbReference>
<evidence type="ECO:0000313" key="3">
    <source>
        <dbReference type="EMBL" id="KAE9024101.1"/>
    </source>
</evidence>
<keyword evidence="2" id="KW-0812">Transmembrane</keyword>
<feature type="region of interest" description="Disordered" evidence="1">
    <location>
        <begin position="1"/>
        <end position="38"/>
    </location>
</feature>
<evidence type="ECO:0000313" key="7">
    <source>
        <dbReference type="Proteomes" id="UP000476176"/>
    </source>
</evidence>
<keyword evidence="2" id="KW-1133">Transmembrane helix</keyword>
<dbReference type="Proteomes" id="UP000486351">
    <property type="component" value="Unassembled WGS sequence"/>
</dbReference>
<comment type="caution">
    <text evidence="3">The sequence shown here is derived from an EMBL/GenBank/DDBJ whole genome shotgun (WGS) entry which is preliminary data.</text>
</comment>
<keyword evidence="2" id="KW-0472">Membrane</keyword>
<feature type="compositionally biased region" description="Basic and acidic residues" evidence="1">
    <location>
        <begin position="473"/>
        <end position="482"/>
    </location>
</feature>
<feature type="transmembrane region" description="Helical" evidence="2">
    <location>
        <begin position="95"/>
        <end position="113"/>
    </location>
</feature>
<evidence type="ECO:0000256" key="2">
    <source>
        <dbReference type="SAM" id="Phobius"/>
    </source>
</evidence>
<feature type="transmembrane region" description="Helical" evidence="2">
    <location>
        <begin position="134"/>
        <end position="156"/>
    </location>
</feature>
<feature type="compositionally biased region" description="Basic and acidic residues" evidence="1">
    <location>
        <begin position="700"/>
        <end position="710"/>
    </location>
</feature>
<evidence type="ECO:0000256" key="1">
    <source>
        <dbReference type="SAM" id="MobiDB-lite"/>
    </source>
</evidence>
<name>A0A6A3LWI8_9STRA</name>
<feature type="region of interest" description="Disordered" evidence="1">
    <location>
        <begin position="592"/>
        <end position="721"/>
    </location>
</feature>
<feature type="region of interest" description="Disordered" evidence="1">
    <location>
        <begin position="438"/>
        <end position="482"/>
    </location>
</feature>
<dbReference type="AlphaFoldDB" id="A0A6A3LWI8"/>
<feature type="region of interest" description="Disordered" evidence="1">
    <location>
        <begin position="545"/>
        <end position="567"/>
    </location>
</feature>
<feature type="transmembrane region" description="Helical" evidence="2">
    <location>
        <begin position="227"/>
        <end position="244"/>
    </location>
</feature>
<protein>
    <submittedName>
        <fullName evidence="3">Uncharacterized protein</fullName>
    </submittedName>
</protein>
<dbReference type="EMBL" id="QXGC01000104">
    <property type="protein sequence ID" value="KAE9249596.1"/>
    <property type="molecule type" value="Genomic_DNA"/>
</dbReference>
<dbReference type="Proteomes" id="UP000460718">
    <property type="component" value="Unassembled WGS sequence"/>
</dbReference>
<accession>A0A6A3LWI8</accession>
<evidence type="ECO:0000313" key="5">
    <source>
        <dbReference type="EMBL" id="KAE9358582.1"/>
    </source>
</evidence>
<organism evidence="3 6">
    <name type="scientific">Phytophthora fragariae</name>
    <dbReference type="NCBI Taxonomy" id="53985"/>
    <lineage>
        <taxon>Eukaryota</taxon>
        <taxon>Sar</taxon>
        <taxon>Stramenopiles</taxon>
        <taxon>Oomycota</taxon>
        <taxon>Peronosporomycetes</taxon>
        <taxon>Peronosporales</taxon>
        <taxon>Peronosporaceae</taxon>
        <taxon>Phytophthora</taxon>
    </lineage>
</organism>
<gene>
    <name evidence="4" type="ORF">PF004_g3332</name>
    <name evidence="5" type="ORF">PF008_g2627</name>
    <name evidence="3" type="ORF">PF011_g3669</name>
</gene>